<gene>
    <name evidence="1" type="ORF">ACH49L_35220</name>
</gene>
<proteinExistence type="predicted"/>
<evidence type="ECO:0000313" key="2">
    <source>
        <dbReference type="Proteomes" id="UP001611397"/>
    </source>
</evidence>
<sequence length="85" mass="9022">MTPTAQPHATDHINPPENTLHRITTAPVAPIPARSRWAVAALRTGRRVAQPPGGGQRGADAVIPGITRRHRAQSVVAARQPYPVG</sequence>
<dbReference type="RefSeq" id="WP_167360888.1">
    <property type="nucleotide sequence ID" value="NZ_JBIRUT010000008.1"/>
</dbReference>
<comment type="caution">
    <text evidence="1">The sequence shown here is derived from an EMBL/GenBank/DDBJ whole genome shotgun (WGS) entry which is preliminary data.</text>
</comment>
<reference evidence="1 2" key="1">
    <citation type="submission" date="2024-10" db="EMBL/GenBank/DDBJ databases">
        <title>The Natural Products Discovery Center: Release of the First 8490 Sequenced Strains for Exploring Actinobacteria Biosynthetic Diversity.</title>
        <authorList>
            <person name="Kalkreuter E."/>
            <person name="Kautsar S.A."/>
            <person name="Yang D."/>
            <person name="Bader C.D."/>
            <person name="Teijaro C.N."/>
            <person name="Fluegel L."/>
            <person name="Davis C.M."/>
            <person name="Simpson J.R."/>
            <person name="Lauterbach L."/>
            <person name="Steele A.D."/>
            <person name="Gui C."/>
            <person name="Meng S."/>
            <person name="Li G."/>
            <person name="Viehrig K."/>
            <person name="Ye F."/>
            <person name="Su P."/>
            <person name="Kiefer A.F."/>
            <person name="Nichols A."/>
            <person name="Cepeda A.J."/>
            <person name="Yan W."/>
            <person name="Fan B."/>
            <person name="Jiang Y."/>
            <person name="Adhikari A."/>
            <person name="Zheng C.-J."/>
            <person name="Schuster L."/>
            <person name="Cowan T.M."/>
            <person name="Smanski M.J."/>
            <person name="Chevrette M.G."/>
            <person name="De Carvalho L.P.S."/>
            <person name="Shen B."/>
        </authorList>
    </citation>
    <scope>NUCLEOTIDE SEQUENCE [LARGE SCALE GENOMIC DNA]</scope>
    <source>
        <strain evidence="1 2">NPDC020295</strain>
    </source>
</reference>
<organism evidence="1 2">
    <name type="scientific">Streptomyces olivaceoviridis</name>
    <name type="common">Streptomyces corchorusii</name>
    <dbReference type="NCBI Taxonomy" id="1921"/>
    <lineage>
        <taxon>Bacteria</taxon>
        <taxon>Bacillati</taxon>
        <taxon>Actinomycetota</taxon>
        <taxon>Actinomycetes</taxon>
        <taxon>Kitasatosporales</taxon>
        <taxon>Streptomycetaceae</taxon>
        <taxon>Streptomyces</taxon>
    </lineage>
</organism>
<protein>
    <submittedName>
        <fullName evidence="1">Uncharacterized protein</fullName>
    </submittedName>
</protein>
<keyword evidence="2" id="KW-1185">Reference proteome</keyword>
<accession>A0ABW7VN12</accession>
<name>A0ABW7VN12_STROI</name>
<dbReference type="Proteomes" id="UP001611397">
    <property type="component" value="Unassembled WGS sequence"/>
</dbReference>
<evidence type="ECO:0000313" key="1">
    <source>
        <dbReference type="EMBL" id="MFI2160877.1"/>
    </source>
</evidence>
<dbReference type="EMBL" id="JBIRWM010000022">
    <property type="protein sequence ID" value="MFI2160877.1"/>
    <property type="molecule type" value="Genomic_DNA"/>
</dbReference>